<dbReference type="RefSeq" id="WP_261969525.1">
    <property type="nucleotide sequence ID" value="NZ_JAHHZF010000007.1"/>
</dbReference>
<evidence type="ECO:0000313" key="3">
    <source>
        <dbReference type="EMBL" id="MBT9290951.1"/>
    </source>
</evidence>
<dbReference type="NCBIfam" id="TIGR03696">
    <property type="entry name" value="Rhs_assc_core"/>
    <property type="match status" value="1"/>
</dbReference>
<dbReference type="EMBL" id="JAHHZF010000007">
    <property type="protein sequence ID" value="MBT9290951.1"/>
    <property type="molecule type" value="Genomic_DNA"/>
</dbReference>
<dbReference type="Pfam" id="PF25023">
    <property type="entry name" value="TEN_YD-shell"/>
    <property type="match status" value="1"/>
</dbReference>
<reference evidence="3 4" key="1">
    <citation type="submission" date="2021-06" db="EMBL/GenBank/DDBJ databases">
        <authorList>
            <person name="Grouzdev D.S."/>
            <person name="Koziaeva V."/>
        </authorList>
    </citation>
    <scope>NUCLEOTIDE SEQUENCE [LARGE SCALE GENOMIC DNA]</scope>
    <source>
        <strain evidence="3 4">22</strain>
    </source>
</reference>
<feature type="domain" description="Teneurin-like YD-shell" evidence="2">
    <location>
        <begin position="95"/>
        <end position="192"/>
    </location>
</feature>
<dbReference type="PANTHER" id="PTHR32305:SF15">
    <property type="entry name" value="PROTEIN RHSA-RELATED"/>
    <property type="match status" value="1"/>
</dbReference>
<dbReference type="Gene3D" id="2.180.10.10">
    <property type="entry name" value="RHS repeat-associated core"/>
    <property type="match status" value="1"/>
</dbReference>
<keyword evidence="4" id="KW-1185">Reference proteome</keyword>
<dbReference type="Proteomes" id="UP000766595">
    <property type="component" value="Unassembled WGS sequence"/>
</dbReference>
<accession>A0A947D7G7</accession>
<protein>
    <submittedName>
        <fullName evidence="3">RHS repeat-associated core domain-containing protein</fullName>
    </submittedName>
</protein>
<evidence type="ECO:0000256" key="1">
    <source>
        <dbReference type="ARBA" id="ARBA00022737"/>
    </source>
</evidence>
<keyword evidence="1" id="KW-0677">Repeat</keyword>
<dbReference type="InterPro" id="IPR050708">
    <property type="entry name" value="T6SS_VgrG/RHS"/>
</dbReference>
<dbReference type="AlphaFoldDB" id="A0A947D7G7"/>
<evidence type="ECO:0000313" key="4">
    <source>
        <dbReference type="Proteomes" id="UP000766595"/>
    </source>
</evidence>
<dbReference type="PANTHER" id="PTHR32305">
    <property type="match status" value="1"/>
</dbReference>
<gene>
    <name evidence="3" type="ORF">KL771_15910</name>
</gene>
<dbReference type="InterPro" id="IPR056823">
    <property type="entry name" value="TEN-like_YD-shell"/>
</dbReference>
<organism evidence="3 4">
    <name type="scientific">Prosthecodimorpha staleyi</name>
    <dbReference type="NCBI Taxonomy" id="2840188"/>
    <lineage>
        <taxon>Bacteria</taxon>
        <taxon>Pseudomonadati</taxon>
        <taxon>Pseudomonadota</taxon>
        <taxon>Alphaproteobacteria</taxon>
        <taxon>Hyphomicrobiales</taxon>
        <taxon>Ancalomicrobiaceae</taxon>
        <taxon>Prosthecodimorpha</taxon>
    </lineage>
</organism>
<sequence length="378" mass="41012">MDRDRRRDRQPLRCLRGVTVAFTYGPDGERLTKPKSVSDAGCTGTRTDVTLTLGADLERNTKWTCSSGSLVSASTWTKYVQSDVKRVGNGSGAAAHFLHRDHLSSVRQVTDATGALAQSQTFTPYGTRAQSTGHEEDKGYIGERHDPETGLMYLHARYYDPAIGRFVSPDTWDPLKEGVGTNRYAYADNDPINKSDPKGHIFVIDDIAIAALTVAAAGVVTQGIHDAVAGNLSPLQSYITSAAIGAATQVGSLLITRISRAPLLPKHLRFLRKRWNQCSFRLFFDKTINGPAYSTFLGMSAGGQHATYFTWDHSEALGKWIDSQDGQANIIAHSYGGDTASKFVAAGHQVQTLSIIDPVSILMPSYSAISSNIELVNS</sequence>
<name>A0A947D7G7_9HYPH</name>
<proteinExistence type="predicted"/>
<dbReference type="InterPro" id="IPR022385">
    <property type="entry name" value="Rhs_assc_core"/>
</dbReference>
<comment type="caution">
    <text evidence="3">The sequence shown here is derived from an EMBL/GenBank/DDBJ whole genome shotgun (WGS) entry which is preliminary data.</text>
</comment>
<evidence type="ECO:0000259" key="2">
    <source>
        <dbReference type="Pfam" id="PF25023"/>
    </source>
</evidence>